<feature type="compositionally biased region" description="Basic and acidic residues" evidence="2">
    <location>
        <begin position="201"/>
        <end position="213"/>
    </location>
</feature>
<feature type="region of interest" description="Disordered" evidence="2">
    <location>
        <begin position="60"/>
        <end position="111"/>
    </location>
</feature>
<dbReference type="InterPro" id="IPR021109">
    <property type="entry name" value="Peptidase_aspartic_dom_sf"/>
</dbReference>
<dbReference type="Gene3D" id="3.10.10.10">
    <property type="entry name" value="HIV Type 1 Reverse Transcriptase, subunit A, domain 1"/>
    <property type="match status" value="1"/>
</dbReference>
<evidence type="ECO:0000256" key="1">
    <source>
        <dbReference type="SAM" id="Coils"/>
    </source>
</evidence>
<sequence length="615" mass="69191">MHEECSVCHDPEHPTKDCPMLPSVVGVFEEHCGAIGNFRKPFSPYSETYNPGWRNHPNFGWKNDTHSSQQPSMPQRNFSQSYPSQHAPPPQQFTPTHVPHQAQQQFPSSSNSLESTIHAFLETQSKTNQKHDALLNQLAEENKEMKSHISKLTNALTVNEKGKFPSQPQIPQGQHMAQGSQNKKNVEHVNEVTTRSGKNVDSPHIEEQEKSSDNVDLPTTSEPLTRPISVPFPQALKASRKLDSSPEILENLRQVRINLPLLHVIKQVPSYAKILKDLCTMKRKHNVKKTAFLTEQVSALIQHNTPPKYKDPGCPTISCIIGDHDIEQALLDLGASVNLMPYSVYLQLGLGEIKPTMVVLQLADRNGLMKLSFGHMTLEVNIFNIGKQLVEDDECEVANWVDVVVEDQFHNTYFSDPLESCIVMELSGWRPRFEELPKSELKLLPSSIEIPKLELKQLPSELKYAFLESGDTFPVVISSKLTVEQEGSLVQLLKKHKTAIGWTIADIKGISPLVCTHKLHFEEEVKTSREPQRRLNPNMKEVVKSEVLKLLDAGIIYPIADSKWVSPTQVVPKKSGVTVVENELGELVPSKPSYTIMFYIFETLRTMLNLGWGVG</sequence>
<feature type="compositionally biased region" description="Polar residues" evidence="2">
    <location>
        <begin position="101"/>
        <end position="111"/>
    </location>
</feature>
<keyword evidence="1" id="KW-0175">Coiled coil</keyword>
<dbReference type="PANTHER" id="PTHR33067">
    <property type="entry name" value="RNA-DIRECTED DNA POLYMERASE-RELATED"/>
    <property type="match status" value="1"/>
</dbReference>
<dbReference type="CDD" id="cd00303">
    <property type="entry name" value="retropepsin_like"/>
    <property type="match status" value="1"/>
</dbReference>
<dbReference type="AlphaFoldDB" id="A0A2N9IEF8"/>
<dbReference type="EMBL" id="OIVN01005479">
    <property type="protein sequence ID" value="SPD22665.1"/>
    <property type="molecule type" value="Genomic_DNA"/>
</dbReference>
<evidence type="ECO:0000313" key="3">
    <source>
        <dbReference type="EMBL" id="SPD22665.1"/>
    </source>
</evidence>
<feature type="compositionally biased region" description="Polar residues" evidence="2">
    <location>
        <begin position="166"/>
        <end position="183"/>
    </location>
</feature>
<dbReference type="PANTHER" id="PTHR33067:SF32">
    <property type="entry name" value="ASPARTIC PEPTIDASE DDI1-TYPE DOMAIN-CONTAINING PROTEIN"/>
    <property type="match status" value="1"/>
</dbReference>
<feature type="compositionally biased region" description="Polar residues" evidence="2">
    <location>
        <begin position="66"/>
        <end position="84"/>
    </location>
</feature>
<proteinExistence type="predicted"/>
<dbReference type="InterPro" id="IPR043502">
    <property type="entry name" value="DNA/RNA_pol_sf"/>
</dbReference>
<evidence type="ECO:0008006" key="4">
    <source>
        <dbReference type="Google" id="ProtNLM"/>
    </source>
</evidence>
<gene>
    <name evidence="3" type="ORF">FSB_LOCUS50547</name>
</gene>
<organism evidence="3">
    <name type="scientific">Fagus sylvatica</name>
    <name type="common">Beechnut</name>
    <dbReference type="NCBI Taxonomy" id="28930"/>
    <lineage>
        <taxon>Eukaryota</taxon>
        <taxon>Viridiplantae</taxon>
        <taxon>Streptophyta</taxon>
        <taxon>Embryophyta</taxon>
        <taxon>Tracheophyta</taxon>
        <taxon>Spermatophyta</taxon>
        <taxon>Magnoliopsida</taxon>
        <taxon>eudicotyledons</taxon>
        <taxon>Gunneridae</taxon>
        <taxon>Pentapetalae</taxon>
        <taxon>rosids</taxon>
        <taxon>fabids</taxon>
        <taxon>Fagales</taxon>
        <taxon>Fagaceae</taxon>
        <taxon>Fagus</taxon>
    </lineage>
</organism>
<feature type="region of interest" description="Disordered" evidence="2">
    <location>
        <begin position="163"/>
        <end position="228"/>
    </location>
</feature>
<dbReference type="SUPFAM" id="SSF56672">
    <property type="entry name" value="DNA/RNA polymerases"/>
    <property type="match status" value="1"/>
</dbReference>
<evidence type="ECO:0000256" key="2">
    <source>
        <dbReference type="SAM" id="MobiDB-lite"/>
    </source>
</evidence>
<reference evidence="3" key="1">
    <citation type="submission" date="2018-02" db="EMBL/GenBank/DDBJ databases">
        <authorList>
            <person name="Cohen D.B."/>
            <person name="Kent A.D."/>
        </authorList>
    </citation>
    <scope>NUCLEOTIDE SEQUENCE</scope>
</reference>
<name>A0A2N9IEF8_FAGSY</name>
<protein>
    <recommendedName>
        <fullName evidence="4">Reverse transcriptase/retrotransposon-derived protein RNase H-like domain-containing protein</fullName>
    </recommendedName>
</protein>
<dbReference type="Gene3D" id="2.40.70.10">
    <property type="entry name" value="Acid Proteases"/>
    <property type="match status" value="1"/>
</dbReference>
<accession>A0A2N9IEF8</accession>
<feature type="coiled-coil region" evidence="1">
    <location>
        <begin position="124"/>
        <end position="155"/>
    </location>
</feature>